<dbReference type="PANTHER" id="PTHR31321">
    <property type="entry name" value="ACYL-COA THIOESTER HYDROLASE YBHC-RELATED"/>
    <property type="match status" value="1"/>
</dbReference>
<evidence type="ECO:0000256" key="3">
    <source>
        <dbReference type="ARBA" id="ARBA00008891"/>
    </source>
</evidence>
<evidence type="ECO:0000256" key="1">
    <source>
        <dbReference type="ARBA" id="ARBA00004191"/>
    </source>
</evidence>
<name>A0AA86TKV7_9FABA</name>
<evidence type="ECO:0000313" key="12">
    <source>
        <dbReference type="EMBL" id="CAJ1971447.1"/>
    </source>
</evidence>
<comment type="similarity">
    <text evidence="3">Belongs to the pectinesterase family.</text>
</comment>
<keyword evidence="5" id="KW-0964">Secreted</keyword>
<reference evidence="12" key="1">
    <citation type="submission" date="2023-10" db="EMBL/GenBank/DDBJ databases">
        <authorList>
            <person name="Domelevo Entfellner J.-B."/>
        </authorList>
    </citation>
    <scope>NUCLEOTIDE SEQUENCE</scope>
</reference>
<accession>A0AA86TKV7</accession>
<keyword evidence="5" id="KW-0134">Cell wall</keyword>
<keyword evidence="6" id="KW-0378">Hydrolase</keyword>
<dbReference type="GO" id="GO:0042545">
    <property type="term" value="P:cell wall modification"/>
    <property type="evidence" value="ECO:0007669"/>
    <property type="project" value="InterPro"/>
</dbReference>
<dbReference type="PANTHER" id="PTHR31321:SF120">
    <property type="entry name" value="PECTINESTERASE 52-RELATED"/>
    <property type="match status" value="1"/>
</dbReference>
<evidence type="ECO:0000313" key="13">
    <source>
        <dbReference type="Proteomes" id="UP001189624"/>
    </source>
</evidence>
<dbReference type="Proteomes" id="UP001189624">
    <property type="component" value="Chromosome 8"/>
</dbReference>
<dbReference type="InterPro" id="IPR011050">
    <property type="entry name" value="Pectin_lyase_fold/virulence"/>
</dbReference>
<dbReference type="FunFam" id="2.160.20.10:FF:000013">
    <property type="entry name" value="Pectinesterase"/>
    <property type="match status" value="1"/>
</dbReference>
<keyword evidence="8" id="KW-0325">Glycoprotein</keyword>
<keyword evidence="7" id="KW-0063">Aspartyl esterase</keyword>
<dbReference type="Pfam" id="PF01095">
    <property type="entry name" value="Pectinesterase"/>
    <property type="match status" value="1"/>
</dbReference>
<dbReference type="SUPFAM" id="SSF51126">
    <property type="entry name" value="Pectin lyase-like"/>
    <property type="match status" value="1"/>
</dbReference>
<feature type="domain" description="Pectinesterase catalytic" evidence="11">
    <location>
        <begin position="28"/>
        <end position="301"/>
    </location>
</feature>
<dbReference type="EC" id="3.1.1.11" evidence="4"/>
<evidence type="ECO:0000256" key="6">
    <source>
        <dbReference type="ARBA" id="ARBA00022801"/>
    </source>
</evidence>
<evidence type="ECO:0000256" key="9">
    <source>
        <dbReference type="ARBA" id="ARBA00047928"/>
    </source>
</evidence>
<organism evidence="12 13">
    <name type="scientific">Sphenostylis stenocarpa</name>
    <dbReference type="NCBI Taxonomy" id="92480"/>
    <lineage>
        <taxon>Eukaryota</taxon>
        <taxon>Viridiplantae</taxon>
        <taxon>Streptophyta</taxon>
        <taxon>Embryophyta</taxon>
        <taxon>Tracheophyta</taxon>
        <taxon>Spermatophyta</taxon>
        <taxon>Magnoliopsida</taxon>
        <taxon>eudicotyledons</taxon>
        <taxon>Gunneridae</taxon>
        <taxon>Pentapetalae</taxon>
        <taxon>rosids</taxon>
        <taxon>fabids</taxon>
        <taxon>Fabales</taxon>
        <taxon>Fabaceae</taxon>
        <taxon>Papilionoideae</taxon>
        <taxon>50 kb inversion clade</taxon>
        <taxon>NPAAA clade</taxon>
        <taxon>indigoferoid/millettioid clade</taxon>
        <taxon>Phaseoleae</taxon>
        <taxon>Sphenostylis</taxon>
    </lineage>
</organism>
<protein>
    <recommendedName>
        <fullName evidence="4">pectinesterase</fullName>
        <ecNumber evidence="4">3.1.1.11</ecNumber>
    </recommendedName>
</protein>
<evidence type="ECO:0000256" key="2">
    <source>
        <dbReference type="ARBA" id="ARBA00005184"/>
    </source>
</evidence>
<sequence length="312" mass="34267">MVISTQAIDCGGKSISNTLIVDPHGKDKAFTTIQDAINSVKSNNDQWVKIHIKAGSYLEKPHIPVEKPCIILEGEGSQNTIISFSDHNGTNGGTADSATFTSSPPNVIVTGITFRNPYRDGPALAARIYGDKSFLYNSSFLGYQDTLFDANGRHYIKNCYIEGEIDFIFGAGQSYYEDCKINALGRYPNLPGFVTAQGRDSADDPGGFVFEGGSITGNGKVNLGRAWRPYSRVIFHKTYFSSIITPQGWDAWNSLGKESTITYGEVECEGPGADTSKRVPWMKKLSSSEMEQFSFASFINKDRWVDNLPTIS</sequence>
<proteinExistence type="inferred from homology"/>
<comment type="subcellular location">
    <subcellularLocation>
        <location evidence="1">Secreted</location>
        <location evidence="1">Cell wall</location>
    </subcellularLocation>
</comment>
<keyword evidence="13" id="KW-1185">Reference proteome</keyword>
<gene>
    <name evidence="12" type="ORF">AYBTSS11_LOCUS23448</name>
</gene>
<comment type="catalytic activity">
    <reaction evidence="9">
        <text>[(1-&gt;4)-alpha-D-galacturonosyl methyl ester](n) + n H2O = [(1-&gt;4)-alpha-D-galacturonosyl](n) + n methanol + n H(+)</text>
        <dbReference type="Rhea" id="RHEA:22380"/>
        <dbReference type="Rhea" id="RHEA-COMP:14570"/>
        <dbReference type="Rhea" id="RHEA-COMP:14573"/>
        <dbReference type="ChEBI" id="CHEBI:15377"/>
        <dbReference type="ChEBI" id="CHEBI:15378"/>
        <dbReference type="ChEBI" id="CHEBI:17790"/>
        <dbReference type="ChEBI" id="CHEBI:140522"/>
        <dbReference type="ChEBI" id="CHEBI:140523"/>
        <dbReference type="EC" id="3.1.1.11"/>
    </reaction>
</comment>
<comment type="pathway">
    <text evidence="2">Glycan metabolism; pectin degradation; 2-dehydro-3-deoxy-D-gluconate from pectin: step 1/5.</text>
</comment>
<dbReference type="AlphaFoldDB" id="A0AA86TKV7"/>
<evidence type="ECO:0000256" key="4">
    <source>
        <dbReference type="ARBA" id="ARBA00013229"/>
    </source>
</evidence>
<dbReference type="Gene3D" id="2.160.20.10">
    <property type="entry name" value="Single-stranded right-handed beta-helix, Pectin lyase-like"/>
    <property type="match status" value="1"/>
</dbReference>
<comment type="function">
    <text evidence="10">Acts in the modification of cell walls via demethylesterification of cell wall pectin.</text>
</comment>
<evidence type="ECO:0000256" key="8">
    <source>
        <dbReference type="ARBA" id="ARBA00023180"/>
    </source>
</evidence>
<dbReference type="InterPro" id="IPR000070">
    <property type="entry name" value="Pectinesterase_cat"/>
</dbReference>
<evidence type="ECO:0000256" key="7">
    <source>
        <dbReference type="ARBA" id="ARBA00023085"/>
    </source>
</evidence>
<evidence type="ECO:0000259" key="11">
    <source>
        <dbReference type="Pfam" id="PF01095"/>
    </source>
</evidence>
<dbReference type="GO" id="GO:0045490">
    <property type="term" value="P:pectin catabolic process"/>
    <property type="evidence" value="ECO:0007669"/>
    <property type="project" value="TreeGrafter"/>
</dbReference>
<dbReference type="InterPro" id="IPR012334">
    <property type="entry name" value="Pectin_lyas_fold"/>
</dbReference>
<evidence type="ECO:0000256" key="10">
    <source>
        <dbReference type="ARBA" id="ARBA00057335"/>
    </source>
</evidence>
<evidence type="ECO:0000256" key="5">
    <source>
        <dbReference type="ARBA" id="ARBA00022512"/>
    </source>
</evidence>
<dbReference type="EMBL" id="OY731405">
    <property type="protein sequence ID" value="CAJ1971447.1"/>
    <property type="molecule type" value="Genomic_DNA"/>
</dbReference>
<dbReference type="Gramene" id="rna-AYBTSS11_LOCUS23448">
    <property type="protein sequence ID" value="CAJ1971447.1"/>
    <property type="gene ID" value="gene-AYBTSS11_LOCUS23448"/>
</dbReference>
<dbReference type="GO" id="GO:0030599">
    <property type="term" value="F:pectinesterase activity"/>
    <property type="evidence" value="ECO:0007669"/>
    <property type="project" value="UniProtKB-EC"/>
</dbReference>